<dbReference type="RefSeq" id="WP_320313431.1">
    <property type="nucleotide sequence ID" value="NZ_JAVIKH010000006.1"/>
</dbReference>
<dbReference type="InterPro" id="IPR047640">
    <property type="entry name" value="RpiR-like"/>
</dbReference>
<dbReference type="Pfam" id="PF01418">
    <property type="entry name" value="HTH_6"/>
    <property type="match status" value="1"/>
</dbReference>
<dbReference type="Proteomes" id="UP001279681">
    <property type="component" value="Unassembled WGS sequence"/>
</dbReference>
<evidence type="ECO:0000256" key="1">
    <source>
        <dbReference type="ARBA" id="ARBA00023015"/>
    </source>
</evidence>
<dbReference type="EMBL" id="JAVIKH010000006">
    <property type="protein sequence ID" value="MDX8336026.1"/>
    <property type="molecule type" value="Genomic_DNA"/>
</dbReference>
<accession>A0ABU4W919</accession>
<dbReference type="InterPro" id="IPR001347">
    <property type="entry name" value="SIS_dom"/>
</dbReference>
<reference evidence="7" key="1">
    <citation type="submission" date="2023-07" db="EMBL/GenBank/DDBJ databases">
        <authorList>
            <person name="Colorado M.A."/>
            <person name="Villamil L.M."/>
            <person name="Melo J.F."/>
            <person name="Rodriguez J.A."/>
            <person name="Ruiz R.Y."/>
        </authorList>
    </citation>
    <scope>NUCLEOTIDE SEQUENCE [LARGE SCALE GENOMIC DNA]</scope>
    <source>
        <strain evidence="7">C33</strain>
    </source>
</reference>
<sequence length="238" mass="27571">MPYKVLELLQTREIREKLTKAEEEILDFLEKNFSRIPDITVLEICKEAYTSQGSINRLCKKLGFAGFSDLKFSIKEDILEREKYKKESITNTLFFIENINMKEGKKLSQVLKDTPRILLYGLGASKITATYLQRQLLYLGFQVIFISEEKMLENFNDFTLLVISSSGETLRIKHVAKSFKERGNTLLSITKRGSYLDKLSDCSFTHNISIDKLNVITREQQLHMIIMVNELVNLLHFG</sequence>
<comment type="caution">
    <text evidence="6">The sequence shown here is derived from an EMBL/GenBank/DDBJ whole genome shotgun (WGS) entry which is preliminary data.</text>
</comment>
<name>A0ABU4W919_9FUSO</name>
<dbReference type="PROSITE" id="PS51071">
    <property type="entry name" value="HTH_RPIR"/>
    <property type="match status" value="1"/>
</dbReference>
<dbReference type="InterPro" id="IPR046348">
    <property type="entry name" value="SIS_dom_sf"/>
</dbReference>
<dbReference type="Pfam" id="PF01380">
    <property type="entry name" value="SIS"/>
    <property type="match status" value="1"/>
</dbReference>
<evidence type="ECO:0000313" key="6">
    <source>
        <dbReference type="EMBL" id="MDX8336026.1"/>
    </source>
</evidence>
<evidence type="ECO:0000256" key="2">
    <source>
        <dbReference type="ARBA" id="ARBA00023125"/>
    </source>
</evidence>
<dbReference type="InterPro" id="IPR036388">
    <property type="entry name" value="WH-like_DNA-bd_sf"/>
</dbReference>
<dbReference type="InterPro" id="IPR035472">
    <property type="entry name" value="RpiR-like_SIS"/>
</dbReference>
<evidence type="ECO:0000259" key="5">
    <source>
        <dbReference type="PROSITE" id="PS51464"/>
    </source>
</evidence>
<dbReference type="SUPFAM" id="SSF46689">
    <property type="entry name" value="Homeodomain-like"/>
    <property type="match status" value="1"/>
</dbReference>
<dbReference type="PANTHER" id="PTHR30514:SF10">
    <property type="entry name" value="MURR_RPIR FAMILY TRANSCRIPTIONAL REGULATOR"/>
    <property type="match status" value="1"/>
</dbReference>
<organism evidence="6 7">
    <name type="scientific">Candidatus Cetobacterium colombiensis</name>
    <dbReference type="NCBI Taxonomy" id="3073100"/>
    <lineage>
        <taxon>Bacteria</taxon>
        <taxon>Fusobacteriati</taxon>
        <taxon>Fusobacteriota</taxon>
        <taxon>Fusobacteriia</taxon>
        <taxon>Fusobacteriales</taxon>
        <taxon>Fusobacteriaceae</taxon>
        <taxon>Cetobacterium</taxon>
    </lineage>
</organism>
<dbReference type="Gene3D" id="3.40.50.10490">
    <property type="entry name" value="Glucose-6-phosphate isomerase like protein, domain 1"/>
    <property type="match status" value="1"/>
</dbReference>
<evidence type="ECO:0000313" key="7">
    <source>
        <dbReference type="Proteomes" id="UP001279681"/>
    </source>
</evidence>
<dbReference type="PANTHER" id="PTHR30514">
    <property type="entry name" value="GLUCOKINASE"/>
    <property type="match status" value="1"/>
</dbReference>
<protein>
    <submittedName>
        <fullName evidence="6">MurR/RpiR family transcriptional regulator</fullName>
    </submittedName>
</protein>
<dbReference type="SUPFAM" id="SSF53697">
    <property type="entry name" value="SIS domain"/>
    <property type="match status" value="1"/>
</dbReference>
<feature type="domain" description="SIS" evidence="5">
    <location>
        <begin position="107"/>
        <end position="238"/>
    </location>
</feature>
<dbReference type="InterPro" id="IPR000281">
    <property type="entry name" value="HTH_RpiR"/>
</dbReference>
<keyword evidence="7" id="KW-1185">Reference proteome</keyword>
<proteinExistence type="predicted"/>
<keyword evidence="1" id="KW-0805">Transcription regulation</keyword>
<gene>
    <name evidence="6" type="ORF">RFV38_05870</name>
</gene>
<dbReference type="Gene3D" id="1.10.10.10">
    <property type="entry name" value="Winged helix-like DNA-binding domain superfamily/Winged helix DNA-binding domain"/>
    <property type="match status" value="1"/>
</dbReference>
<keyword evidence="2" id="KW-0238">DNA-binding</keyword>
<evidence type="ECO:0000256" key="3">
    <source>
        <dbReference type="ARBA" id="ARBA00023163"/>
    </source>
</evidence>
<dbReference type="InterPro" id="IPR009057">
    <property type="entry name" value="Homeodomain-like_sf"/>
</dbReference>
<keyword evidence="3" id="KW-0804">Transcription</keyword>
<dbReference type="CDD" id="cd05013">
    <property type="entry name" value="SIS_RpiR"/>
    <property type="match status" value="1"/>
</dbReference>
<dbReference type="PROSITE" id="PS51464">
    <property type="entry name" value="SIS"/>
    <property type="match status" value="1"/>
</dbReference>
<feature type="domain" description="HTH rpiR-type" evidence="4">
    <location>
        <begin position="5"/>
        <end position="81"/>
    </location>
</feature>
<evidence type="ECO:0000259" key="4">
    <source>
        <dbReference type="PROSITE" id="PS51071"/>
    </source>
</evidence>